<evidence type="ECO:0000313" key="3">
    <source>
        <dbReference type="Proteomes" id="UP001066276"/>
    </source>
</evidence>
<comment type="caution">
    <text evidence="2">The sequence shown here is derived from an EMBL/GenBank/DDBJ whole genome shotgun (WGS) entry which is preliminary data.</text>
</comment>
<dbReference type="Proteomes" id="UP001066276">
    <property type="component" value="Chromosome 2_1"/>
</dbReference>
<gene>
    <name evidence="2" type="ORF">NDU88_006385</name>
</gene>
<feature type="compositionally biased region" description="Polar residues" evidence="1">
    <location>
        <begin position="25"/>
        <end position="34"/>
    </location>
</feature>
<dbReference type="AlphaFoldDB" id="A0AAV7VMM4"/>
<feature type="compositionally biased region" description="Low complexity" evidence="1">
    <location>
        <begin position="63"/>
        <end position="76"/>
    </location>
</feature>
<organism evidence="2 3">
    <name type="scientific">Pleurodeles waltl</name>
    <name type="common">Iberian ribbed newt</name>
    <dbReference type="NCBI Taxonomy" id="8319"/>
    <lineage>
        <taxon>Eukaryota</taxon>
        <taxon>Metazoa</taxon>
        <taxon>Chordata</taxon>
        <taxon>Craniata</taxon>
        <taxon>Vertebrata</taxon>
        <taxon>Euteleostomi</taxon>
        <taxon>Amphibia</taxon>
        <taxon>Batrachia</taxon>
        <taxon>Caudata</taxon>
        <taxon>Salamandroidea</taxon>
        <taxon>Salamandridae</taxon>
        <taxon>Pleurodelinae</taxon>
        <taxon>Pleurodeles</taxon>
    </lineage>
</organism>
<name>A0AAV7VMM4_PLEWA</name>
<protein>
    <submittedName>
        <fullName evidence="2">Uncharacterized protein</fullName>
    </submittedName>
</protein>
<keyword evidence="3" id="KW-1185">Reference proteome</keyword>
<evidence type="ECO:0000313" key="2">
    <source>
        <dbReference type="EMBL" id="KAJ1202588.1"/>
    </source>
</evidence>
<feature type="region of interest" description="Disordered" evidence="1">
    <location>
        <begin position="1"/>
        <end position="115"/>
    </location>
</feature>
<sequence length="115" mass="12242">MSLTVRSRLPLAAAITPAPPRHRASSSIEASSQVRPRVGPPEAHRNHQPPLTSPLTGSARHLSTTPRASSPTRPTAGYLHRRSVVPGPPRHQGQLHAQIRLPNNAPAHSSPRPGA</sequence>
<reference evidence="2" key="1">
    <citation type="journal article" date="2022" name="bioRxiv">
        <title>Sequencing and chromosome-scale assembly of the giantPleurodeles waltlgenome.</title>
        <authorList>
            <person name="Brown T."/>
            <person name="Elewa A."/>
            <person name="Iarovenko S."/>
            <person name="Subramanian E."/>
            <person name="Araus A.J."/>
            <person name="Petzold A."/>
            <person name="Susuki M."/>
            <person name="Suzuki K.-i.T."/>
            <person name="Hayashi T."/>
            <person name="Toyoda A."/>
            <person name="Oliveira C."/>
            <person name="Osipova E."/>
            <person name="Leigh N.D."/>
            <person name="Simon A."/>
            <person name="Yun M.H."/>
        </authorList>
    </citation>
    <scope>NUCLEOTIDE SEQUENCE</scope>
    <source>
        <strain evidence="2">20211129_DDA</strain>
        <tissue evidence="2">Liver</tissue>
    </source>
</reference>
<dbReference type="EMBL" id="JANPWB010000003">
    <property type="protein sequence ID" value="KAJ1202588.1"/>
    <property type="molecule type" value="Genomic_DNA"/>
</dbReference>
<evidence type="ECO:0000256" key="1">
    <source>
        <dbReference type="SAM" id="MobiDB-lite"/>
    </source>
</evidence>
<proteinExistence type="predicted"/>
<accession>A0AAV7VMM4</accession>